<protein>
    <submittedName>
        <fullName evidence="8">Serine/threonine-protein kinase</fullName>
        <ecNumber evidence="8">2.7.11.1</ecNumber>
    </submittedName>
</protein>
<feature type="binding site" evidence="5">
    <location>
        <position position="108"/>
    </location>
    <ligand>
        <name>ATP</name>
        <dbReference type="ChEBI" id="CHEBI:30616"/>
    </ligand>
</feature>
<dbReference type="Gene3D" id="1.25.40.10">
    <property type="entry name" value="Tetratricopeptide repeat domain"/>
    <property type="match status" value="3"/>
</dbReference>
<evidence type="ECO:0000256" key="4">
    <source>
        <dbReference type="ARBA" id="ARBA00022840"/>
    </source>
</evidence>
<keyword evidence="1 8" id="KW-0808">Transferase</keyword>
<sequence>MSASTLDTLAPHFERLRTLDPAQRAEEIARLSLDPASRARLERLLAADAADGDPLAEAIAHGAARLHGEGPREFGAWRLVRELGAGGMGTVFLAERADGQFERAVAVKLLRGFPTRDATRRLRQERQILAGLDHPNIARLLDGGETAEGQPWLALEYVDGVPLLEHVATHAPALRDRLALFEAMLDAVAHAHSHLVVHRDIKPANVMVATDGTVKLLDFGIARLVEAGEESQRETSTRVFSRGYASPEQEQGRAITTASDIYSLGVLLREMLEGRRDATDVRASPIAPLRLDADLRGILAKATEPDPAHRYASASEFRDDLRRHREGRPVRAARWTHGYRLRKFVARHRVGFVAASLAVLVAAAFVWRLERERTRARAAEASAQQALVAAEREASRARASLDFLSDAIAAAAPDVAMSREVSVRDLLDAARAKLEQRSDPALVRPMQRLLAHLYGDLGDIRTGLQLMREGVRDAAPADRAEALRLAEDYDEYASQLGIKGDVGEALAAAQRAADWRAQFAPDDRVEQLRSRQSLALVHHRSGDDERAIALLREAMAEAKALPGMPLDLYTNIAQALAALLATAGDADASLAIAEESLARVDALRPKESPEHVLLLRAKANAKSAGGDAAESERLLREAIALQQRVVDPGGSRMMELTNDLAIAVNDLGRYREAADLLRESDRHMTGAGIDGAADRAISEGNLAAVLENAGDYAVALVHYDNAFALLDGAAIGADHQVRRRIEREQARTLGLAGEHARALERLTDLRGRAARIDGEDSGEYAMLTWQLVVLARNMHRPDTGLPLLDEAERRWHGLAPAEHPIFLHMRRARAAFALDRGDLAGAERELRAAVNGFEAAGAQPIDLSIARSELAAVRLRAGDRTEARTLLVAALPALRAAMLPQEISRAAAERTAGLLGLSG</sequence>
<dbReference type="InterPro" id="IPR011990">
    <property type="entry name" value="TPR-like_helical_dom_sf"/>
</dbReference>
<keyword evidence="4 5" id="KW-0067">ATP-binding</keyword>
<dbReference type="PROSITE" id="PS00107">
    <property type="entry name" value="PROTEIN_KINASE_ATP"/>
    <property type="match status" value="1"/>
</dbReference>
<dbReference type="CDD" id="cd14014">
    <property type="entry name" value="STKc_PknB_like"/>
    <property type="match status" value="1"/>
</dbReference>
<dbReference type="InterPro" id="IPR017441">
    <property type="entry name" value="Protein_kinase_ATP_BS"/>
</dbReference>
<dbReference type="EMBL" id="JACGXL010000002">
    <property type="protein sequence ID" value="MBA8887431.1"/>
    <property type="molecule type" value="Genomic_DNA"/>
</dbReference>
<dbReference type="GO" id="GO:0004674">
    <property type="term" value="F:protein serine/threonine kinase activity"/>
    <property type="evidence" value="ECO:0007669"/>
    <property type="project" value="UniProtKB-EC"/>
</dbReference>
<dbReference type="Gene3D" id="1.10.510.10">
    <property type="entry name" value="Transferase(Phosphotransferase) domain 1"/>
    <property type="match status" value="1"/>
</dbReference>
<accession>A0A839F5H2</accession>
<keyword evidence="6" id="KW-0812">Transmembrane</keyword>
<reference evidence="8 9" key="1">
    <citation type="submission" date="2020-07" db="EMBL/GenBank/DDBJ databases">
        <title>Genomic Encyclopedia of Type Strains, Phase IV (KMG-V): Genome sequencing to study the core and pangenomes of soil and plant-associated prokaryotes.</title>
        <authorList>
            <person name="Whitman W."/>
        </authorList>
    </citation>
    <scope>NUCLEOTIDE SEQUENCE [LARGE SCALE GENOMIC DNA]</scope>
    <source>
        <strain evidence="8 9">RH2WT43</strain>
    </source>
</reference>
<dbReference type="RefSeq" id="WP_182530503.1">
    <property type="nucleotide sequence ID" value="NZ_JACGXL010000002.1"/>
</dbReference>
<dbReference type="GO" id="GO:0005524">
    <property type="term" value="F:ATP binding"/>
    <property type="evidence" value="ECO:0007669"/>
    <property type="project" value="UniProtKB-UniRule"/>
</dbReference>
<evidence type="ECO:0000313" key="8">
    <source>
        <dbReference type="EMBL" id="MBA8887431.1"/>
    </source>
</evidence>
<evidence type="ECO:0000313" key="9">
    <source>
        <dbReference type="Proteomes" id="UP000550401"/>
    </source>
</evidence>
<keyword evidence="6" id="KW-0472">Membrane</keyword>
<gene>
    <name evidence="8" type="ORF">FHW12_001645</name>
</gene>
<dbReference type="Gene3D" id="3.30.200.20">
    <property type="entry name" value="Phosphorylase Kinase, domain 1"/>
    <property type="match status" value="1"/>
</dbReference>
<dbReference type="PANTHER" id="PTHR43289">
    <property type="entry name" value="MITOGEN-ACTIVATED PROTEIN KINASE KINASE KINASE 20-RELATED"/>
    <property type="match status" value="1"/>
</dbReference>
<dbReference type="Pfam" id="PF00069">
    <property type="entry name" value="Pkinase"/>
    <property type="match status" value="1"/>
</dbReference>
<dbReference type="PANTHER" id="PTHR43289:SF34">
    <property type="entry name" value="SERINE_THREONINE-PROTEIN KINASE YBDM-RELATED"/>
    <property type="match status" value="1"/>
</dbReference>
<feature type="domain" description="Protein kinase" evidence="7">
    <location>
        <begin position="77"/>
        <end position="322"/>
    </location>
</feature>
<evidence type="ECO:0000256" key="5">
    <source>
        <dbReference type="PROSITE-ProRule" id="PRU10141"/>
    </source>
</evidence>
<dbReference type="InterPro" id="IPR011009">
    <property type="entry name" value="Kinase-like_dom_sf"/>
</dbReference>
<evidence type="ECO:0000256" key="2">
    <source>
        <dbReference type="ARBA" id="ARBA00022741"/>
    </source>
</evidence>
<dbReference type="AlphaFoldDB" id="A0A839F5H2"/>
<evidence type="ECO:0000256" key="1">
    <source>
        <dbReference type="ARBA" id="ARBA00022679"/>
    </source>
</evidence>
<proteinExistence type="predicted"/>
<feature type="transmembrane region" description="Helical" evidence="6">
    <location>
        <begin position="350"/>
        <end position="369"/>
    </location>
</feature>
<dbReference type="EC" id="2.7.11.1" evidence="8"/>
<keyword evidence="3 8" id="KW-0418">Kinase</keyword>
<keyword evidence="6" id="KW-1133">Transmembrane helix</keyword>
<evidence type="ECO:0000256" key="3">
    <source>
        <dbReference type="ARBA" id="ARBA00022777"/>
    </source>
</evidence>
<keyword evidence="9" id="KW-1185">Reference proteome</keyword>
<dbReference type="SUPFAM" id="SSF56112">
    <property type="entry name" value="Protein kinase-like (PK-like)"/>
    <property type="match status" value="1"/>
</dbReference>
<evidence type="ECO:0000259" key="7">
    <source>
        <dbReference type="PROSITE" id="PS50011"/>
    </source>
</evidence>
<dbReference type="PROSITE" id="PS00108">
    <property type="entry name" value="PROTEIN_KINASE_ST"/>
    <property type="match status" value="1"/>
</dbReference>
<dbReference type="InterPro" id="IPR000719">
    <property type="entry name" value="Prot_kinase_dom"/>
</dbReference>
<organism evidence="8 9">
    <name type="scientific">Dokdonella fugitiva</name>
    <dbReference type="NCBI Taxonomy" id="328517"/>
    <lineage>
        <taxon>Bacteria</taxon>
        <taxon>Pseudomonadati</taxon>
        <taxon>Pseudomonadota</taxon>
        <taxon>Gammaproteobacteria</taxon>
        <taxon>Lysobacterales</taxon>
        <taxon>Rhodanobacteraceae</taxon>
        <taxon>Dokdonella</taxon>
    </lineage>
</organism>
<dbReference type="SUPFAM" id="SSF48452">
    <property type="entry name" value="TPR-like"/>
    <property type="match status" value="1"/>
</dbReference>
<name>A0A839F5H2_9GAMM</name>
<comment type="caution">
    <text evidence="8">The sequence shown here is derived from an EMBL/GenBank/DDBJ whole genome shotgun (WGS) entry which is preliminary data.</text>
</comment>
<dbReference type="SMART" id="SM00220">
    <property type="entry name" value="S_TKc"/>
    <property type="match status" value="1"/>
</dbReference>
<dbReference type="InterPro" id="IPR008271">
    <property type="entry name" value="Ser/Thr_kinase_AS"/>
</dbReference>
<dbReference type="Proteomes" id="UP000550401">
    <property type="component" value="Unassembled WGS sequence"/>
</dbReference>
<dbReference type="PROSITE" id="PS50011">
    <property type="entry name" value="PROTEIN_KINASE_DOM"/>
    <property type="match status" value="1"/>
</dbReference>
<evidence type="ECO:0000256" key="6">
    <source>
        <dbReference type="SAM" id="Phobius"/>
    </source>
</evidence>
<keyword evidence="2 5" id="KW-0547">Nucleotide-binding</keyword>